<evidence type="ECO:0000256" key="3">
    <source>
        <dbReference type="SAM" id="Phobius"/>
    </source>
</evidence>
<evidence type="ECO:0000256" key="2">
    <source>
        <dbReference type="ARBA" id="ARBA00022801"/>
    </source>
</evidence>
<dbReference type="InterPro" id="IPR036034">
    <property type="entry name" value="PDZ_sf"/>
</dbReference>
<keyword evidence="6" id="KW-1185">Reference proteome</keyword>
<dbReference type="RefSeq" id="WP_015261372.1">
    <property type="nucleotide sequence ID" value="NC_019903.1"/>
</dbReference>
<dbReference type="SMART" id="SM00228">
    <property type="entry name" value="PDZ"/>
    <property type="match status" value="1"/>
</dbReference>
<dbReference type="HOGENOM" id="CLU_020120_0_0_9"/>
<dbReference type="SUPFAM" id="SSF50156">
    <property type="entry name" value="PDZ domain-like"/>
    <property type="match status" value="1"/>
</dbReference>
<dbReference type="InterPro" id="IPR009003">
    <property type="entry name" value="Peptidase_S1_PA"/>
</dbReference>
<feature type="domain" description="PDZ" evidence="4">
    <location>
        <begin position="310"/>
        <end position="390"/>
    </location>
</feature>
<proteinExistence type="predicted"/>
<protein>
    <submittedName>
        <fullName evidence="5">Trypsin-like serine protease with C-terminal PDZ domain</fullName>
    </submittedName>
</protein>
<dbReference type="Gene3D" id="2.30.42.10">
    <property type="match status" value="1"/>
</dbReference>
<dbReference type="PANTHER" id="PTHR43343:SF3">
    <property type="entry name" value="PROTEASE DO-LIKE 8, CHLOROPLASTIC"/>
    <property type="match status" value="1"/>
</dbReference>
<keyword evidence="1 5" id="KW-0645">Protease</keyword>
<dbReference type="PRINTS" id="PR00834">
    <property type="entry name" value="PROTEASES2C"/>
</dbReference>
<dbReference type="EMBL" id="CP003344">
    <property type="protein sequence ID" value="AGA68371.1"/>
    <property type="molecule type" value="Genomic_DNA"/>
</dbReference>
<dbReference type="SUPFAM" id="SSF50494">
    <property type="entry name" value="Trypsin-like serine proteases"/>
    <property type="match status" value="1"/>
</dbReference>
<keyword evidence="2" id="KW-0378">Hydrolase</keyword>
<dbReference type="GO" id="GO:0006508">
    <property type="term" value="P:proteolysis"/>
    <property type="evidence" value="ECO:0007669"/>
    <property type="project" value="UniProtKB-KW"/>
</dbReference>
<keyword evidence="3" id="KW-0812">Transmembrane</keyword>
<dbReference type="Pfam" id="PF13180">
    <property type="entry name" value="PDZ_2"/>
    <property type="match status" value="1"/>
</dbReference>
<dbReference type="OrthoDB" id="9758917at2"/>
<dbReference type="Pfam" id="PF13365">
    <property type="entry name" value="Trypsin_2"/>
    <property type="match status" value="1"/>
</dbReference>
<dbReference type="Gene3D" id="2.40.10.120">
    <property type="match status" value="1"/>
</dbReference>
<dbReference type="GO" id="GO:0004252">
    <property type="term" value="F:serine-type endopeptidase activity"/>
    <property type="evidence" value="ECO:0007669"/>
    <property type="project" value="InterPro"/>
</dbReference>
<dbReference type="KEGG" id="ddl:Desdi_0847"/>
<keyword evidence="3" id="KW-1133">Transmembrane helix</keyword>
<sequence length="405" mass="42676">MNENEYYVAPPEPPQRKPRLMPLVAICLISALIGGVSSVSLVQYISPETLRTVGSTGSIQSTNNANTVSLLANSLPTESNSPVVQVAKNVGPAVVGISNYQPFSNIHSYGYGFSFGSQENTRSSELVEAGTGSGFIIDAKQGYIVTNYHVIEGAQKITVSLSDGRNLEAKLVGSDAKTDLAVLKLSDTSNLTEVTLGESSKIEVGEYVVAIGNPGGNEFARSVTAGVISATNRTLAMSGESTLYNMLQTDAAINPGNSGGPLVNYNGQVIGINSAKYAESGFEGMGFAIPITEATTIIEQLIGTGTAKHPALYVSVSDQYLAYAEEEKLPLGAYIYQVDPNGPAGKAGILEKDVITHIDGVKVENSTELIGEIYKHNVGDQVTLTFVRNGEVKEVKVTLGEMAAQ</sequence>
<evidence type="ECO:0000259" key="4">
    <source>
        <dbReference type="SMART" id="SM00228"/>
    </source>
</evidence>
<reference evidence="6" key="1">
    <citation type="submission" date="2012-02" db="EMBL/GenBank/DDBJ databases">
        <title>Complete sequence of Desulfitobacterium dichloroeliminans LMG P-21439.</title>
        <authorList>
            <person name="Lucas S."/>
            <person name="Han J."/>
            <person name="Lapidus A."/>
            <person name="Cheng J.-F."/>
            <person name="Goodwin L."/>
            <person name="Pitluck S."/>
            <person name="Peters L."/>
            <person name="Ovchinnikova G."/>
            <person name="Teshima H."/>
            <person name="Detter J.C."/>
            <person name="Han C."/>
            <person name="Tapia R."/>
            <person name="Land M."/>
            <person name="Hauser L."/>
            <person name="Kyrpides N."/>
            <person name="Ivanova N."/>
            <person name="Pagani I."/>
            <person name="Kruse T."/>
            <person name="de Vos W.M."/>
            <person name="Boon N."/>
            <person name="Smidt H."/>
            <person name="Woyke T."/>
        </authorList>
    </citation>
    <scope>NUCLEOTIDE SEQUENCE [LARGE SCALE GENOMIC DNA]</scope>
    <source>
        <strain evidence="6">LMG P-21439 / DCA1</strain>
    </source>
</reference>
<dbReference type="AlphaFoldDB" id="L0F6T4"/>
<keyword evidence="3" id="KW-0472">Membrane</keyword>
<accession>L0F6T4</accession>
<dbReference type="Proteomes" id="UP000010797">
    <property type="component" value="Chromosome"/>
</dbReference>
<dbReference type="InterPro" id="IPR001478">
    <property type="entry name" value="PDZ"/>
</dbReference>
<evidence type="ECO:0000313" key="5">
    <source>
        <dbReference type="EMBL" id="AGA68371.1"/>
    </source>
</evidence>
<evidence type="ECO:0000256" key="1">
    <source>
        <dbReference type="ARBA" id="ARBA00022670"/>
    </source>
</evidence>
<dbReference type="InterPro" id="IPR001940">
    <property type="entry name" value="Peptidase_S1C"/>
</dbReference>
<gene>
    <name evidence="5" type="ordered locus">Desdi_0847</name>
</gene>
<name>L0F6T4_DESDL</name>
<dbReference type="STRING" id="871963.Desdi_0847"/>
<feature type="transmembrane region" description="Helical" evidence="3">
    <location>
        <begin position="20"/>
        <end position="42"/>
    </location>
</feature>
<organism evidence="5 6">
    <name type="scientific">Desulfitobacterium dichloroeliminans (strain LMG P-21439 / DCA1)</name>
    <dbReference type="NCBI Taxonomy" id="871963"/>
    <lineage>
        <taxon>Bacteria</taxon>
        <taxon>Bacillati</taxon>
        <taxon>Bacillota</taxon>
        <taxon>Clostridia</taxon>
        <taxon>Eubacteriales</taxon>
        <taxon>Desulfitobacteriaceae</taxon>
        <taxon>Desulfitobacterium</taxon>
    </lineage>
</organism>
<dbReference type="InterPro" id="IPR051201">
    <property type="entry name" value="Chloro_Bact_Ser_Proteases"/>
</dbReference>
<dbReference type="PANTHER" id="PTHR43343">
    <property type="entry name" value="PEPTIDASE S12"/>
    <property type="match status" value="1"/>
</dbReference>
<evidence type="ECO:0000313" key="6">
    <source>
        <dbReference type="Proteomes" id="UP000010797"/>
    </source>
</evidence>
<dbReference type="eggNOG" id="COG0265">
    <property type="taxonomic scope" value="Bacteria"/>
</dbReference>